<proteinExistence type="predicted"/>
<dbReference type="InterPro" id="IPR051599">
    <property type="entry name" value="Cell_Envelope_Assoc"/>
</dbReference>
<dbReference type="PANTHER" id="PTHR30336:SF20">
    <property type="entry name" value="DUF218 DOMAIN-CONTAINING PROTEIN"/>
    <property type="match status" value="1"/>
</dbReference>
<dbReference type="Proteomes" id="UP000448867">
    <property type="component" value="Unassembled WGS sequence"/>
</dbReference>
<evidence type="ECO:0000313" key="2">
    <source>
        <dbReference type="EMBL" id="MRX72828.1"/>
    </source>
</evidence>
<dbReference type="EMBL" id="WKKI01000022">
    <property type="protein sequence ID" value="MRX72828.1"/>
    <property type="molecule type" value="Genomic_DNA"/>
</dbReference>
<accession>A0A7X2IZT0</accession>
<dbReference type="CDD" id="cd06259">
    <property type="entry name" value="YdcF-like"/>
    <property type="match status" value="1"/>
</dbReference>
<gene>
    <name evidence="2" type="ORF">GJU40_11790</name>
</gene>
<dbReference type="InterPro" id="IPR003848">
    <property type="entry name" value="DUF218"/>
</dbReference>
<name>A0A7X2IZT0_9BACI</name>
<keyword evidence="3" id="KW-1185">Reference proteome</keyword>
<evidence type="ECO:0000313" key="3">
    <source>
        <dbReference type="Proteomes" id="UP000448867"/>
    </source>
</evidence>
<dbReference type="PANTHER" id="PTHR30336">
    <property type="entry name" value="INNER MEMBRANE PROTEIN, PROBABLE PERMEASE"/>
    <property type="match status" value="1"/>
</dbReference>
<dbReference type="AlphaFoldDB" id="A0A7X2IZT0"/>
<reference evidence="2 3" key="1">
    <citation type="submission" date="2019-11" db="EMBL/GenBank/DDBJ databases">
        <title>Bacillus lacus genome.</title>
        <authorList>
            <person name="Allen C.J."/>
            <person name="Newman J.D."/>
        </authorList>
    </citation>
    <scope>NUCLEOTIDE SEQUENCE [LARGE SCALE GENOMIC DNA]</scope>
    <source>
        <strain evidence="2 3">KCTC 33946</strain>
    </source>
</reference>
<feature type="domain" description="DUF218" evidence="1">
    <location>
        <begin position="41"/>
        <end position="184"/>
    </location>
</feature>
<dbReference type="GO" id="GO:0005886">
    <property type="term" value="C:plasma membrane"/>
    <property type="evidence" value="ECO:0007669"/>
    <property type="project" value="TreeGrafter"/>
</dbReference>
<dbReference type="InterPro" id="IPR014729">
    <property type="entry name" value="Rossmann-like_a/b/a_fold"/>
</dbReference>
<evidence type="ECO:0000259" key="1">
    <source>
        <dbReference type="Pfam" id="PF02698"/>
    </source>
</evidence>
<comment type="caution">
    <text evidence="2">The sequence shown here is derived from an EMBL/GenBank/DDBJ whole genome shotgun (WGS) entry which is preliminary data.</text>
</comment>
<protein>
    <submittedName>
        <fullName evidence="2">YdcF family protein</fullName>
    </submittedName>
</protein>
<dbReference type="OrthoDB" id="9782395at2"/>
<sequence>MKKRLITKLALVFAIFIISLPVICAYSIWSYSKVNQLVKADAAIVLGAAVWEDEPSPVLRERINHAIWLYKNEYVDKIIFTGGKGEGSTYAESEVSKKYAMKHNVFSEDILIETKSKITEENLSYASKLALENNLHTFILVSDPLHMKRATLMAKNSGLEVYSSPTPSSMYKSLNSQIPFLFREVVFYIGYIVRDARGTRGRVPCPSFKPSSASTDTSGCGYPLHQSDAFFCYISRCFQCGCR</sequence>
<dbReference type="Gene3D" id="3.40.50.620">
    <property type="entry name" value="HUPs"/>
    <property type="match status" value="1"/>
</dbReference>
<organism evidence="2 3">
    <name type="scientific">Metabacillus lacus</name>
    <dbReference type="NCBI Taxonomy" id="1983721"/>
    <lineage>
        <taxon>Bacteria</taxon>
        <taxon>Bacillati</taxon>
        <taxon>Bacillota</taxon>
        <taxon>Bacilli</taxon>
        <taxon>Bacillales</taxon>
        <taxon>Bacillaceae</taxon>
        <taxon>Metabacillus</taxon>
    </lineage>
</organism>
<dbReference type="Pfam" id="PF02698">
    <property type="entry name" value="DUF218"/>
    <property type="match status" value="1"/>
</dbReference>